<comment type="caution">
    <text evidence="1">The sequence shown here is derived from an EMBL/GenBank/DDBJ whole genome shotgun (WGS) entry which is preliminary data.</text>
</comment>
<dbReference type="STRING" id="1348612.A0A397HJS1"/>
<accession>A0A397HJS1</accession>
<dbReference type="AlphaFoldDB" id="A0A397HJS1"/>
<name>A0A397HJS1_9GLOM</name>
<gene>
    <name evidence="1" type="ORF">Glove_330g36</name>
</gene>
<sequence length="94" mass="11209">MDFISHDRLHVSELLKHDAVKPLIEFISIRNDLRLIEAAARTLKAIYKCPTAELFQVKMVLNFYINIWNIHNIRNIRNILNILNIYDIYLVYLI</sequence>
<dbReference type="EMBL" id="PQFF01000302">
    <property type="protein sequence ID" value="RHZ63259.1"/>
    <property type="molecule type" value="Genomic_DNA"/>
</dbReference>
<organism evidence="1 2">
    <name type="scientific">Diversispora epigaea</name>
    <dbReference type="NCBI Taxonomy" id="1348612"/>
    <lineage>
        <taxon>Eukaryota</taxon>
        <taxon>Fungi</taxon>
        <taxon>Fungi incertae sedis</taxon>
        <taxon>Mucoromycota</taxon>
        <taxon>Glomeromycotina</taxon>
        <taxon>Glomeromycetes</taxon>
        <taxon>Diversisporales</taxon>
        <taxon>Diversisporaceae</taxon>
        <taxon>Diversispora</taxon>
    </lineage>
</organism>
<keyword evidence="2" id="KW-1185">Reference proteome</keyword>
<evidence type="ECO:0000313" key="1">
    <source>
        <dbReference type="EMBL" id="RHZ63259.1"/>
    </source>
</evidence>
<reference evidence="1 2" key="1">
    <citation type="submission" date="2018-08" db="EMBL/GenBank/DDBJ databases">
        <title>Genome and evolution of the arbuscular mycorrhizal fungus Diversispora epigaea (formerly Glomus versiforme) and its bacterial endosymbionts.</title>
        <authorList>
            <person name="Sun X."/>
            <person name="Fei Z."/>
            <person name="Harrison M."/>
        </authorList>
    </citation>
    <scope>NUCLEOTIDE SEQUENCE [LARGE SCALE GENOMIC DNA]</scope>
    <source>
        <strain evidence="1 2">IT104</strain>
    </source>
</reference>
<protein>
    <submittedName>
        <fullName evidence="1">Uncharacterized protein</fullName>
    </submittedName>
</protein>
<dbReference type="Proteomes" id="UP000266861">
    <property type="component" value="Unassembled WGS sequence"/>
</dbReference>
<proteinExistence type="predicted"/>
<evidence type="ECO:0000313" key="2">
    <source>
        <dbReference type="Proteomes" id="UP000266861"/>
    </source>
</evidence>
<dbReference type="OrthoDB" id="5559898at2759"/>